<dbReference type="SMART" id="SM00419">
    <property type="entry name" value="HTH_CRP"/>
    <property type="match status" value="1"/>
</dbReference>
<dbReference type="SUPFAM" id="SSF46785">
    <property type="entry name" value="Winged helix' DNA-binding domain"/>
    <property type="match status" value="1"/>
</dbReference>
<dbReference type="Pfam" id="PF00027">
    <property type="entry name" value="cNMP_binding"/>
    <property type="match status" value="1"/>
</dbReference>
<dbReference type="EMBL" id="LDTD01000160">
    <property type="protein sequence ID" value="KTT67102.1"/>
    <property type="molecule type" value="Genomic_DNA"/>
</dbReference>
<dbReference type="Proteomes" id="UP000072867">
    <property type="component" value="Unassembled WGS sequence"/>
</dbReference>
<evidence type="ECO:0000313" key="7">
    <source>
        <dbReference type="Proteomes" id="UP000072867"/>
    </source>
</evidence>
<dbReference type="InterPro" id="IPR036390">
    <property type="entry name" value="WH_DNA-bd_sf"/>
</dbReference>
<dbReference type="PROSITE" id="PS51063">
    <property type="entry name" value="HTH_CRP_2"/>
    <property type="match status" value="1"/>
</dbReference>
<dbReference type="RefSeq" id="WP_058734714.1">
    <property type="nucleotide sequence ID" value="NZ_LDTD01000160.1"/>
</dbReference>
<dbReference type="GO" id="GO:0003677">
    <property type="term" value="F:DNA binding"/>
    <property type="evidence" value="ECO:0007669"/>
    <property type="project" value="UniProtKB-KW"/>
</dbReference>
<evidence type="ECO:0000256" key="3">
    <source>
        <dbReference type="ARBA" id="ARBA00023163"/>
    </source>
</evidence>
<keyword evidence="1" id="KW-0805">Transcription regulation</keyword>
<evidence type="ECO:0000256" key="1">
    <source>
        <dbReference type="ARBA" id="ARBA00023015"/>
    </source>
</evidence>
<dbReference type="Pfam" id="PF13545">
    <property type="entry name" value="HTH_Crp_2"/>
    <property type="match status" value="1"/>
</dbReference>
<name>A0A147HSD2_9SPHN</name>
<evidence type="ECO:0000313" key="6">
    <source>
        <dbReference type="EMBL" id="KTT67102.1"/>
    </source>
</evidence>
<comment type="caution">
    <text evidence="6">The sequence shown here is derived from an EMBL/GenBank/DDBJ whole genome shotgun (WGS) entry which is preliminary data.</text>
</comment>
<dbReference type="CDD" id="cd00038">
    <property type="entry name" value="CAP_ED"/>
    <property type="match status" value="1"/>
</dbReference>
<dbReference type="AlphaFoldDB" id="A0A147HSD2"/>
<reference evidence="6 7" key="1">
    <citation type="journal article" date="2016" name="Front. Microbiol.">
        <title>Genomic Resource of Rice Seed Associated Bacteria.</title>
        <authorList>
            <person name="Midha S."/>
            <person name="Bansal K."/>
            <person name="Sharma S."/>
            <person name="Kumar N."/>
            <person name="Patil P.P."/>
            <person name="Chaudhry V."/>
            <person name="Patil P.B."/>
        </authorList>
    </citation>
    <scope>NUCLEOTIDE SEQUENCE [LARGE SCALE GENOMIC DNA]</scope>
    <source>
        <strain evidence="6 7">NS319</strain>
    </source>
</reference>
<protein>
    <submittedName>
        <fullName evidence="6">Transcriptional regulator</fullName>
    </submittedName>
</protein>
<dbReference type="PANTHER" id="PTHR24567">
    <property type="entry name" value="CRP FAMILY TRANSCRIPTIONAL REGULATORY PROTEIN"/>
    <property type="match status" value="1"/>
</dbReference>
<evidence type="ECO:0000259" key="5">
    <source>
        <dbReference type="PROSITE" id="PS51063"/>
    </source>
</evidence>
<dbReference type="PROSITE" id="PS50042">
    <property type="entry name" value="CNMP_BINDING_3"/>
    <property type="match status" value="1"/>
</dbReference>
<dbReference type="GO" id="GO:0005829">
    <property type="term" value="C:cytosol"/>
    <property type="evidence" value="ECO:0007669"/>
    <property type="project" value="TreeGrafter"/>
</dbReference>
<evidence type="ECO:0000256" key="2">
    <source>
        <dbReference type="ARBA" id="ARBA00023125"/>
    </source>
</evidence>
<feature type="domain" description="Cyclic nucleotide-binding" evidence="4">
    <location>
        <begin position="50"/>
        <end position="155"/>
    </location>
</feature>
<dbReference type="PANTHER" id="PTHR24567:SF75">
    <property type="entry name" value="FUMARATE AND NITRATE REDUCTION REGULATORY PROTEIN"/>
    <property type="match status" value="1"/>
</dbReference>
<organism evidence="6 7">
    <name type="scientific">Sphingomonas sanguinis</name>
    <dbReference type="NCBI Taxonomy" id="33051"/>
    <lineage>
        <taxon>Bacteria</taxon>
        <taxon>Pseudomonadati</taxon>
        <taxon>Pseudomonadota</taxon>
        <taxon>Alphaproteobacteria</taxon>
        <taxon>Sphingomonadales</taxon>
        <taxon>Sphingomonadaceae</taxon>
        <taxon>Sphingomonas</taxon>
    </lineage>
</organism>
<gene>
    <name evidence="6" type="ORF">NS319_17290</name>
</gene>
<evidence type="ECO:0000259" key="4">
    <source>
        <dbReference type="PROSITE" id="PS50042"/>
    </source>
</evidence>
<dbReference type="Gene3D" id="1.10.10.10">
    <property type="entry name" value="Winged helix-like DNA-binding domain superfamily/Winged helix DNA-binding domain"/>
    <property type="match status" value="1"/>
</dbReference>
<proteinExistence type="predicted"/>
<dbReference type="Gene3D" id="2.60.120.10">
    <property type="entry name" value="Jelly Rolls"/>
    <property type="match status" value="1"/>
</dbReference>
<feature type="domain" description="HTH crp-type" evidence="5">
    <location>
        <begin position="159"/>
        <end position="233"/>
    </location>
</feature>
<accession>A0A147HSD2</accession>
<dbReference type="SMART" id="SM00100">
    <property type="entry name" value="cNMP"/>
    <property type="match status" value="1"/>
</dbReference>
<dbReference type="InterPro" id="IPR018490">
    <property type="entry name" value="cNMP-bd_dom_sf"/>
</dbReference>
<dbReference type="InterPro" id="IPR014710">
    <property type="entry name" value="RmlC-like_jellyroll"/>
</dbReference>
<dbReference type="InterPro" id="IPR036388">
    <property type="entry name" value="WH-like_DNA-bd_sf"/>
</dbReference>
<dbReference type="SUPFAM" id="SSF51206">
    <property type="entry name" value="cAMP-binding domain-like"/>
    <property type="match status" value="1"/>
</dbReference>
<dbReference type="PATRIC" id="fig|33051.3.peg.1032"/>
<dbReference type="InterPro" id="IPR050397">
    <property type="entry name" value="Env_Response_Regulators"/>
</dbReference>
<dbReference type="STRING" id="33051.SB4_09670"/>
<dbReference type="GO" id="GO:0003700">
    <property type="term" value="F:DNA-binding transcription factor activity"/>
    <property type="evidence" value="ECO:0007669"/>
    <property type="project" value="TreeGrafter"/>
</dbReference>
<keyword evidence="3" id="KW-0804">Transcription</keyword>
<dbReference type="InterPro" id="IPR000595">
    <property type="entry name" value="cNMP-bd_dom"/>
</dbReference>
<sequence length="257" mass="28514">MAKALVRSGDEVSVSNFGLADRLDKWVSLTPAERDALSRLEDRPRAIRRGTVLMDEQMRGEELFVVQQGMLMCYVLLDDGSRQIVRFLFPGDLFALSALIYGRSPDTVVAVSNAVVCPFDRSQIGVLATDHPRLLSLILVLNQIERVITTDRLAGLGRTSARARVATLLLSLRGQMRQAGMDVGASFAPGLTQEEMGDAIGLTAVHVNRMLRQLEDEALIKREGGRVQLLDEARLVREARYIDRFEGLDLSWLPPGR</sequence>
<dbReference type="InterPro" id="IPR012318">
    <property type="entry name" value="HTH_CRP"/>
</dbReference>
<keyword evidence="2" id="KW-0238">DNA-binding</keyword>